<accession>A0A7S4EVV0</accession>
<feature type="domain" description="YchJ-like middle NTF2-like" evidence="3">
    <location>
        <begin position="135"/>
        <end position="249"/>
    </location>
</feature>
<gene>
    <name evidence="4" type="ORF">PCAR00345_LOCUS8334</name>
</gene>
<dbReference type="SUPFAM" id="SSF54427">
    <property type="entry name" value="NTF2-like"/>
    <property type="match status" value="1"/>
</dbReference>
<evidence type="ECO:0000256" key="1">
    <source>
        <dbReference type="SAM" id="MobiDB-lite"/>
    </source>
</evidence>
<feature type="region of interest" description="Disordered" evidence="1">
    <location>
        <begin position="61"/>
        <end position="89"/>
    </location>
</feature>
<organism evidence="4">
    <name type="scientific">Chrysotila carterae</name>
    <name type="common">Marine alga</name>
    <name type="synonym">Syracosphaera carterae</name>
    <dbReference type="NCBI Taxonomy" id="13221"/>
    <lineage>
        <taxon>Eukaryota</taxon>
        <taxon>Haptista</taxon>
        <taxon>Haptophyta</taxon>
        <taxon>Prymnesiophyceae</taxon>
        <taxon>Isochrysidales</taxon>
        <taxon>Isochrysidaceae</taxon>
        <taxon>Chrysotila</taxon>
    </lineage>
</organism>
<dbReference type="PANTHER" id="PTHR33747:SF1">
    <property type="entry name" value="ADENYLATE CYCLASE-ASSOCIATED CAP C-TERMINAL DOMAIN-CONTAINING PROTEIN"/>
    <property type="match status" value="1"/>
</dbReference>
<dbReference type="PANTHER" id="PTHR33747">
    <property type="entry name" value="UPF0225 PROTEIN SCO1677"/>
    <property type="match status" value="1"/>
</dbReference>
<reference evidence="4" key="1">
    <citation type="submission" date="2021-01" db="EMBL/GenBank/DDBJ databases">
        <authorList>
            <person name="Corre E."/>
            <person name="Pelletier E."/>
            <person name="Niang G."/>
            <person name="Scheremetjew M."/>
            <person name="Finn R."/>
            <person name="Kale V."/>
            <person name="Holt S."/>
            <person name="Cochrane G."/>
            <person name="Meng A."/>
            <person name="Brown T."/>
            <person name="Cohen L."/>
        </authorList>
    </citation>
    <scope>NUCLEOTIDE SEQUENCE</scope>
    <source>
        <strain evidence="4">CCMP645</strain>
    </source>
</reference>
<dbReference type="Pfam" id="PF17775">
    <property type="entry name" value="YchJ_M-like"/>
    <property type="match status" value="1"/>
</dbReference>
<evidence type="ECO:0000256" key="2">
    <source>
        <dbReference type="SAM" id="SignalP"/>
    </source>
</evidence>
<feature type="chain" id="PRO_5030682265" description="YchJ-like middle NTF2-like domain-containing protein" evidence="2">
    <location>
        <begin position="28"/>
        <end position="296"/>
    </location>
</feature>
<dbReference type="Pfam" id="PF02810">
    <property type="entry name" value="SEC-C"/>
    <property type="match status" value="1"/>
</dbReference>
<feature type="signal peptide" evidence="2">
    <location>
        <begin position="1"/>
        <end position="27"/>
    </location>
</feature>
<dbReference type="InterPro" id="IPR004027">
    <property type="entry name" value="SEC_C_motif"/>
</dbReference>
<keyword evidence="2" id="KW-0732">Signal</keyword>
<name>A0A7S4EVV0_CHRCT</name>
<protein>
    <recommendedName>
        <fullName evidence="3">YchJ-like middle NTF2-like domain-containing protein</fullName>
    </recommendedName>
</protein>
<evidence type="ECO:0000313" key="4">
    <source>
        <dbReference type="EMBL" id="CAE0755746.1"/>
    </source>
</evidence>
<evidence type="ECO:0000259" key="3">
    <source>
        <dbReference type="Pfam" id="PF17775"/>
    </source>
</evidence>
<proteinExistence type="predicted"/>
<dbReference type="InterPro" id="IPR048469">
    <property type="entry name" value="YchJ-like_M"/>
</dbReference>
<dbReference type="EMBL" id="HBIZ01013715">
    <property type="protein sequence ID" value="CAE0755746.1"/>
    <property type="molecule type" value="Transcribed_RNA"/>
</dbReference>
<dbReference type="InterPro" id="IPR032710">
    <property type="entry name" value="NTF2-like_dom_sf"/>
</dbReference>
<dbReference type="Gene3D" id="3.10.450.50">
    <property type="match status" value="1"/>
</dbReference>
<sequence>MTASVVAKPLLTPLFFTLLSFMDPCAGLQRITEHSVPFIWATSGGGFPGRAVATYLARTHGPEMGSKGKPGKKAPHTSAKGFGPPPPPPKTFEEVCAEFKSRLPRDEAEPCVCGSGDSYSNCCKPFHQGEKIPETPESCLRSRYSAFAYRIPAYIISTTDKSNSEWQADKVKWARRIDREQMFDSFQFVGLEVGELEETSETEKYLSLRVTLQPVDQKTGMQTQPEPMVFLERSKFLRSSKGAWLYSAGEVTSQAVGFKGRTLKDEKDLDAMRKDVEYAKGIIGSAAAGKSNDETL</sequence>
<dbReference type="AlphaFoldDB" id="A0A7S4EVV0"/>